<dbReference type="Proteomes" id="UP001596297">
    <property type="component" value="Unassembled WGS sequence"/>
</dbReference>
<proteinExistence type="predicted"/>
<organism evidence="1 2">
    <name type="scientific">Deinococcus lacus</name>
    <dbReference type="NCBI Taxonomy" id="392561"/>
    <lineage>
        <taxon>Bacteria</taxon>
        <taxon>Thermotogati</taxon>
        <taxon>Deinococcota</taxon>
        <taxon>Deinococci</taxon>
        <taxon>Deinococcales</taxon>
        <taxon>Deinococcaceae</taxon>
        <taxon>Deinococcus</taxon>
    </lineage>
</organism>
<evidence type="ECO:0000313" key="1">
    <source>
        <dbReference type="EMBL" id="MFC6592899.1"/>
    </source>
</evidence>
<gene>
    <name evidence="1" type="ORF">ACFP81_13425</name>
</gene>
<evidence type="ECO:0000313" key="2">
    <source>
        <dbReference type="Proteomes" id="UP001596297"/>
    </source>
</evidence>
<accession>A0ABW1YEZ7</accession>
<name>A0ABW1YEZ7_9DEIO</name>
<dbReference type="EMBL" id="JBHSWD010000002">
    <property type="protein sequence ID" value="MFC6592899.1"/>
    <property type="molecule type" value="Genomic_DNA"/>
</dbReference>
<dbReference type="RefSeq" id="WP_380083999.1">
    <property type="nucleotide sequence ID" value="NZ_JBHSWD010000002.1"/>
</dbReference>
<sequence length="260" mass="26449">MTRVVYDLPAQARYQLSAGPSGLRLGVSGAVVSTASRSGVSPNVLSYRMENSQMTFETAFPLAADAGWRASEATIQSGTRVLILEFSPTLRGGATSSLRGLVGGVPAPVPPLPRGASVAGLVTPADEISAQPSQQPLPAPVAGVPDLGPNPFRGQVAGTPSGASLGTPRLGYHPGMTRFVLDLPPGTAYTLTPQQSSLRIELRGVTAQARSASRVSDQLAGWRIEPVAGGGVVTLSAASRLSAQGAGGPRLCLQPAAAHA</sequence>
<keyword evidence="2" id="KW-1185">Reference proteome</keyword>
<reference evidence="2" key="1">
    <citation type="journal article" date="2019" name="Int. J. Syst. Evol. Microbiol.">
        <title>The Global Catalogue of Microorganisms (GCM) 10K type strain sequencing project: providing services to taxonomists for standard genome sequencing and annotation.</title>
        <authorList>
            <consortium name="The Broad Institute Genomics Platform"/>
            <consortium name="The Broad Institute Genome Sequencing Center for Infectious Disease"/>
            <person name="Wu L."/>
            <person name="Ma J."/>
        </authorList>
    </citation>
    <scope>NUCLEOTIDE SEQUENCE [LARGE SCALE GENOMIC DNA]</scope>
    <source>
        <strain evidence="2">CGMCC 1.15772</strain>
    </source>
</reference>
<comment type="caution">
    <text evidence="1">The sequence shown here is derived from an EMBL/GenBank/DDBJ whole genome shotgun (WGS) entry which is preliminary data.</text>
</comment>
<protein>
    <submittedName>
        <fullName evidence="1">Uncharacterized protein</fullName>
    </submittedName>
</protein>